<name>A0A1Y6BBK1_9BACT</name>
<evidence type="ECO:0000256" key="2">
    <source>
        <dbReference type="ARBA" id="ARBA00022448"/>
    </source>
</evidence>
<keyword evidence="4 7" id="KW-0812">Transmembrane</keyword>
<feature type="transmembrane region" description="Helical" evidence="7">
    <location>
        <begin position="365"/>
        <end position="384"/>
    </location>
</feature>
<keyword evidence="2" id="KW-0813">Transport</keyword>
<feature type="transmembrane region" description="Helical" evidence="7">
    <location>
        <begin position="247"/>
        <end position="265"/>
    </location>
</feature>
<dbReference type="InterPro" id="IPR011701">
    <property type="entry name" value="MFS"/>
</dbReference>
<evidence type="ECO:0000256" key="6">
    <source>
        <dbReference type="ARBA" id="ARBA00023136"/>
    </source>
</evidence>
<dbReference type="Proteomes" id="UP000192907">
    <property type="component" value="Unassembled WGS sequence"/>
</dbReference>
<feature type="domain" description="Major facilitator superfamily (MFS) profile" evidence="8">
    <location>
        <begin position="8"/>
        <end position="388"/>
    </location>
</feature>
<feature type="transmembrane region" description="Helical" evidence="7">
    <location>
        <begin position="162"/>
        <end position="183"/>
    </location>
</feature>
<dbReference type="Pfam" id="PF07690">
    <property type="entry name" value="MFS_1"/>
    <property type="match status" value="1"/>
</dbReference>
<evidence type="ECO:0000259" key="8">
    <source>
        <dbReference type="PROSITE" id="PS50850"/>
    </source>
</evidence>
<keyword evidence="3" id="KW-1003">Cell membrane</keyword>
<dbReference type="AlphaFoldDB" id="A0A1Y6BBK1"/>
<evidence type="ECO:0000256" key="1">
    <source>
        <dbReference type="ARBA" id="ARBA00004651"/>
    </source>
</evidence>
<feature type="transmembrane region" description="Helical" evidence="7">
    <location>
        <begin position="134"/>
        <end position="156"/>
    </location>
</feature>
<dbReference type="PANTHER" id="PTHR23517:SF3">
    <property type="entry name" value="INTEGRAL MEMBRANE TRANSPORT PROTEIN"/>
    <property type="match status" value="1"/>
</dbReference>
<reference evidence="10" key="1">
    <citation type="submission" date="2017-04" db="EMBL/GenBank/DDBJ databases">
        <authorList>
            <person name="Varghese N."/>
            <person name="Submissions S."/>
        </authorList>
    </citation>
    <scope>NUCLEOTIDE SEQUENCE [LARGE SCALE GENOMIC DNA]</scope>
    <source>
        <strain evidence="10">RKEM611</strain>
    </source>
</reference>
<dbReference type="SUPFAM" id="SSF103473">
    <property type="entry name" value="MFS general substrate transporter"/>
    <property type="match status" value="1"/>
</dbReference>
<evidence type="ECO:0000313" key="10">
    <source>
        <dbReference type="Proteomes" id="UP000192907"/>
    </source>
</evidence>
<feature type="transmembrane region" description="Helical" evidence="7">
    <location>
        <begin position="9"/>
        <end position="34"/>
    </location>
</feature>
<dbReference type="GO" id="GO:0005886">
    <property type="term" value="C:plasma membrane"/>
    <property type="evidence" value="ECO:0007669"/>
    <property type="project" value="UniProtKB-SubCell"/>
</dbReference>
<sequence length="400" mass="44053">MLHRLPRHYLVMMALAFLSTVTSFIFPLTAPIIMTMTKSSPTEVTLALGILGLIVGLSQPYFGSFLEKGRILAPFLLSVSGVACGLMVFVFQSSSLIMVLAGLLALNIGYGVYQTTSSIIGLGLIPSSLRETGASYFFLVVNLGLAISAVLAALFLTRWRDIMFILDLCTTLLAVFGVYFITLRKRHAITIRRTSNHTSYRLVFQTIYHHAPLMIGITLLFAGTHLAIMILPLYFEFKGLDTMRLTAYQMLLNTMIVALGTLVVGHWVDYLGRPRSACLSGLLIGSAFILIPYVEFRVIFFVYACLFSLGEVIAVRLGSAVFFDIFPEDRKGLASGTSMMIHSIARTMSPLLGLSLFHLPVATASYLLGVTFILGGTLLGYWYWSYSSEITLTSHMEHAS</sequence>
<dbReference type="Gene3D" id="1.20.1250.20">
    <property type="entry name" value="MFS general substrate transporter like domains"/>
    <property type="match status" value="1"/>
</dbReference>
<dbReference type="RefSeq" id="WP_132315995.1">
    <property type="nucleotide sequence ID" value="NZ_FWZT01000003.1"/>
</dbReference>
<feature type="transmembrane region" description="Helical" evidence="7">
    <location>
        <begin position="277"/>
        <end position="294"/>
    </location>
</feature>
<dbReference type="InterPro" id="IPR036259">
    <property type="entry name" value="MFS_trans_sf"/>
</dbReference>
<gene>
    <name evidence="9" type="ORF">SAMN06296036_103211</name>
</gene>
<evidence type="ECO:0000256" key="5">
    <source>
        <dbReference type="ARBA" id="ARBA00022989"/>
    </source>
</evidence>
<keyword evidence="6 7" id="KW-0472">Membrane</keyword>
<dbReference type="EMBL" id="FWZT01000003">
    <property type="protein sequence ID" value="SMF01804.1"/>
    <property type="molecule type" value="Genomic_DNA"/>
</dbReference>
<keyword evidence="10" id="KW-1185">Reference proteome</keyword>
<feature type="transmembrane region" description="Helical" evidence="7">
    <location>
        <begin position="211"/>
        <end position="235"/>
    </location>
</feature>
<dbReference type="PANTHER" id="PTHR23517">
    <property type="entry name" value="RESISTANCE PROTEIN MDTM, PUTATIVE-RELATED-RELATED"/>
    <property type="match status" value="1"/>
</dbReference>
<dbReference type="PROSITE" id="PS50850">
    <property type="entry name" value="MFS"/>
    <property type="match status" value="1"/>
</dbReference>
<dbReference type="InterPro" id="IPR050171">
    <property type="entry name" value="MFS_Transporters"/>
</dbReference>
<evidence type="ECO:0000313" key="9">
    <source>
        <dbReference type="EMBL" id="SMF01804.1"/>
    </source>
</evidence>
<protein>
    <submittedName>
        <fullName evidence="9">Major Facilitator Superfamily protein</fullName>
    </submittedName>
</protein>
<dbReference type="InterPro" id="IPR020846">
    <property type="entry name" value="MFS_dom"/>
</dbReference>
<keyword evidence="5 7" id="KW-1133">Transmembrane helix</keyword>
<comment type="subcellular location">
    <subcellularLocation>
        <location evidence="1">Cell membrane</location>
        <topology evidence="1">Multi-pass membrane protein</topology>
    </subcellularLocation>
</comment>
<feature type="transmembrane region" description="Helical" evidence="7">
    <location>
        <begin position="46"/>
        <end position="64"/>
    </location>
</feature>
<organism evidence="9 10">
    <name type="scientific">Pseudobacteriovorax antillogorgiicola</name>
    <dbReference type="NCBI Taxonomy" id="1513793"/>
    <lineage>
        <taxon>Bacteria</taxon>
        <taxon>Pseudomonadati</taxon>
        <taxon>Bdellovibrionota</taxon>
        <taxon>Oligoflexia</taxon>
        <taxon>Oligoflexales</taxon>
        <taxon>Pseudobacteriovoracaceae</taxon>
        <taxon>Pseudobacteriovorax</taxon>
    </lineage>
</organism>
<feature type="transmembrane region" description="Helical" evidence="7">
    <location>
        <begin position="71"/>
        <end position="90"/>
    </location>
</feature>
<accession>A0A1Y6BBK1</accession>
<dbReference type="GO" id="GO:0022857">
    <property type="term" value="F:transmembrane transporter activity"/>
    <property type="evidence" value="ECO:0007669"/>
    <property type="project" value="InterPro"/>
</dbReference>
<proteinExistence type="predicted"/>
<evidence type="ECO:0000256" key="7">
    <source>
        <dbReference type="SAM" id="Phobius"/>
    </source>
</evidence>
<evidence type="ECO:0000256" key="3">
    <source>
        <dbReference type="ARBA" id="ARBA00022475"/>
    </source>
</evidence>
<evidence type="ECO:0000256" key="4">
    <source>
        <dbReference type="ARBA" id="ARBA00022692"/>
    </source>
</evidence>
<dbReference type="STRING" id="1513793.SAMN06296036_103211"/>